<dbReference type="EMBL" id="CP037497">
    <property type="protein sequence ID" value="QBL99377.1"/>
    <property type="molecule type" value="Genomic_DNA"/>
</dbReference>
<feature type="non-terminal residue" evidence="5">
    <location>
        <position position="1"/>
    </location>
</feature>
<evidence type="ECO:0000313" key="4">
    <source>
        <dbReference type="EMBL" id="QBK63926.1"/>
    </source>
</evidence>
<evidence type="ECO:0000256" key="1">
    <source>
        <dbReference type="ARBA" id="ARBA00022612"/>
    </source>
</evidence>
<evidence type="ECO:0000259" key="2">
    <source>
        <dbReference type="Pfam" id="PF17289"/>
    </source>
</evidence>
<evidence type="ECO:0000313" key="6">
    <source>
        <dbReference type="EMBL" id="QBK66475.1"/>
    </source>
</evidence>
<dbReference type="InterPro" id="IPR035421">
    <property type="entry name" value="Terminase_6C"/>
</dbReference>
<evidence type="ECO:0000313" key="5">
    <source>
        <dbReference type="EMBL" id="QBK65147.1"/>
    </source>
</evidence>
<dbReference type="EMBL" id="CP036588">
    <property type="protein sequence ID" value="QBK62686.1"/>
    <property type="molecule type" value="Genomic_DNA"/>
</dbReference>
<keyword evidence="5" id="KW-0614">Plasmid</keyword>
<dbReference type="EMBL" id="CP036756">
    <property type="protein sequence ID" value="QBK63926.1"/>
    <property type="molecule type" value="Genomic_DNA"/>
</dbReference>
<accession>A0A481YHM4</accession>
<protein>
    <submittedName>
        <fullName evidence="5">PBSX family phage terminase large subunit</fullName>
    </submittedName>
</protein>
<dbReference type="Pfam" id="PF17289">
    <property type="entry name" value="Terminase_6C"/>
    <property type="match status" value="1"/>
</dbReference>
<organism evidence="5">
    <name type="scientific">Borrelia miyamotoi</name>
    <dbReference type="NCBI Taxonomy" id="47466"/>
    <lineage>
        <taxon>Bacteria</taxon>
        <taxon>Pseudomonadati</taxon>
        <taxon>Spirochaetota</taxon>
        <taxon>Spirochaetia</taxon>
        <taxon>Spirochaetales</taxon>
        <taxon>Borreliaceae</taxon>
        <taxon>Borrelia</taxon>
    </lineage>
</organism>
<geneLocation type="plasmid" evidence="5">
    <name>unnamed</name>
</geneLocation>
<keyword evidence="1" id="KW-1188">Viral release from host cell</keyword>
<name>A0A481YHM4_9SPIR</name>
<gene>
    <name evidence="3" type="ORF">EZU67_05995</name>
    <name evidence="4" type="ORF">EZU68_06005</name>
    <name evidence="5" type="ORF">EZU69_05620</name>
    <name evidence="6" type="ORF">EZU70_06005</name>
    <name evidence="7" type="ORF">EZU71_05920</name>
</gene>
<dbReference type="AlphaFoldDB" id="A0A481YHM4"/>
<feature type="domain" description="Terminase large subunit gp17-like C-terminal" evidence="2">
    <location>
        <begin position="33"/>
        <end position="177"/>
    </location>
</feature>
<proteinExistence type="predicted"/>
<evidence type="ECO:0000313" key="3">
    <source>
        <dbReference type="EMBL" id="QBK62686.1"/>
    </source>
</evidence>
<evidence type="ECO:0000313" key="7">
    <source>
        <dbReference type="EMBL" id="QBL99377.1"/>
    </source>
</evidence>
<dbReference type="EMBL" id="CP037085">
    <property type="protein sequence ID" value="QBK66475.1"/>
    <property type="molecule type" value="Genomic_DNA"/>
</dbReference>
<dbReference type="EMBL" id="CP036931">
    <property type="protein sequence ID" value="QBK65147.1"/>
    <property type="molecule type" value="Genomic_DNA"/>
</dbReference>
<reference evidence="5" key="1">
    <citation type="submission" date="2019-03" db="EMBL/GenBank/DDBJ databases">
        <title>Whole genome sequencing of Borrelia miyamotoi strains isolated at the Russian territory.</title>
        <authorList>
            <person name="Kuleshov K.V."/>
            <person name="Platonov A.E."/>
            <person name="Goptar I.A."/>
            <person name="Shipulin G.A."/>
            <person name="Markelov M.L."/>
            <person name="Koetsveld J."/>
            <person name="Kolyasnikova N.M."/>
            <person name="Sarksyan D.S."/>
            <person name="Toporkova M.G."/>
            <person name="Hovius J.W."/>
        </authorList>
    </citation>
    <scope>NUCLEOTIDE SEQUENCE</scope>
    <source>
        <strain evidence="7">Yekat-18</strain>
        <strain evidence="6">Yekat-19</strain>
        <strain evidence="5">Yekat-21</strain>
        <strain evidence="4">Yekat-31</strain>
        <strain evidence="3">Yekat-76</strain>
        <plasmid evidence="5">unnamed</plasmid>
    </source>
</reference>
<sequence>AKVLLGEWVASNEAIFTNVNLISNYEFKAPIAYLDSAYSIGGDNSALCVLERLYAFVFQDKLPSSDPRVLNTIKTILENLNMHTLYIEDRDNTIGQGSITKTFINLRAHMNHYYRIAPIKPLSNKFTRIATLIGPITSSNLSILDFSSKSAIADIYKYKGDGKGDDDSLDSLSALYMLLTLEKHSLKHILLK</sequence>